<dbReference type="InterPro" id="IPR001128">
    <property type="entry name" value="Cyt_P450"/>
</dbReference>
<evidence type="ECO:0000313" key="8">
    <source>
        <dbReference type="Proteomes" id="UP001310594"/>
    </source>
</evidence>
<feature type="binding site" description="axial binding residue" evidence="5">
    <location>
        <position position="484"/>
    </location>
    <ligand>
        <name>heme</name>
        <dbReference type="ChEBI" id="CHEBI:30413"/>
    </ligand>
    <ligandPart>
        <name>Fe</name>
        <dbReference type="ChEBI" id="CHEBI:18248"/>
    </ligandPart>
</feature>
<dbReference type="PANTHER" id="PTHR24305:SF108">
    <property type="entry name" value="P450, PUTATIVE (EUROFUNG)-RELATED"/>
    <property type="match status" value="1"/>
</dbReference>
<evidence type="ECO:0000256" key="2">
    <source>
        <dbReference type="ARBA" id="ARBA00010617"/>
    </source>
</evidence>
<protein>
    <recommendedName>
        <fullName evidence="9">Cytochrome P450</fullName>
    </recommendedName>
</protein>
<evidence type="ECO:0000256" key="5">
    <source>
        <dbReference type="PIRSR" id="PIRSR602403-1"/>
    </source>
</evidence>
<dbReference type="AlphaFoldDB" id="A0AAN8A5C5"/>
<dbReference type="GO" id="GO:0004497">
    <property type="term" value="F:monooxygenase activity"/>
    <property type="evidence" value="ECO:0007669"/>
    <property type="project" value="InterPro"/>
</dbReference>
<reference evidence="7" key="1">
    <citation type="submission" date="2023-08" db="EMBL/GenBank/DDBJ databases">
        <title>Black Yeasts Isolated from many extreme environments.</title>
        <authorList>
            <person name="Coleine C."/>
            <person name="Stajich J.E."/>
            <person name="Selbmann L."/>
        </authorList>
    </citation>
    <scope>NUCLEOTIDE SEQUENCE</scope>
    <source>
        <strain evidence="7">CCFEE 5810</strain>
    </source>
</reference>
<comment type="cofactor">
    <cofactor evidence="1 5">
        <name>heme</name>
        <dbReference type="ChEBI" id="CHEBI:30413"/>
    </cofactor>
</comment>
<keyword evidence="4 5" id="KW-0408">Iron</keyword>
<comment type="similarity">
    <text evidence="2">Belongs to the cytochrome P450 family.</text>
</comment>
<evidence type="ECO:0008006" key="9">
    <source>
        <dbReference type="Google" id="ProtNLM"/>
    </source>
</evidence>
<comment type="caution">
    <text evidence="7">The sequence shown here is derived from an EMBL/GenBank/DDBJ whole genome shotgun (WGS) entry which is preliminary data.</text>
</comment>
<dbReference type="Pfam" id="PF00067">
    <property type="entry name" value="p450"/>
    <property type="match status" value="1"/>
</dbReference>
<dbReference type="GO" id="GO:0005506">
    <property type="term" value="F:iron ion binding"/>
    <property type="evidence" value="ECO:0007669"/>
    <property type="project" value="InterPro"/>
</dbReference>
<dbReference type="PANTHER" id="PTHR24305">
    <property type="entry name" value="CYTOCHROME P450"/>
    <property type="match status" value="1"/>
</dbReference>
<dbReference type="Gene3D" id="1.10.630.10">
    <property type="entry name" value="Cytochrome P450"/>
    <property type="match status" value="1"/>
</dbReference>
<dbReference type="Proteomes" id="UP001310594">
    <property type="component" value="Unassembled WGS sequence"/>
</dbReference>
<feature type="region of interest" description="Disordered" evidence="6">
    <location>
        <begin position="813"/>
        <end position="838"/>
    </location>
</feature>
<dbReference type="SUPFAM" id="SSF48264">
    <property type="entry name" value="Cytochrome P450"/>
    <property type="match status" value="1"/>
</dbReference>
<feature type="region of interest" description="Disordered" evidence="6">
    <location>
        <begin position="610"/>
        <end position="633"/>
    </location>
</feature>
<evidence type="ECO:0000256" key="6">
    <source>
        <dbReference type="SAM" id="MobiDB-lite"/>
    </source>
</evidence>
<dbReference type="InterPro" id="IPR050121">
    <property type="entry name" value="Cytochrome_P450_monoxygenase"/>
</dbReference>
<dbReference type="EMBL" id="JAVRQU010000003">
    <property type="protein sequence ID" value="KAK5705250.1"/>
    <property type="molecule type" value="Genomic_DNA"/>
</dbReference>
<dbReference type="InterPro" id="IPR036396">
    <property type="entry name" value="Cyt_P450_sf"/>
</dbReference>
<sequence>MDQITTWLSQVRDISPPNDPDLAIFVPAGILFIATSSLLCSTTESDLSKSTKITVQGIWTLCAATFSTQSRLPGLIASTLRHGPLPYLVGSVVMFWLAREILKTIQSISAAYFAKRTILWKLYHVHRGTYESAIGDLHQHHGILVQVAPREYSISDPLFFERCARFEKALLSTSNSKDGRTTSSYRLLAKPLKMANVFLYERDIEACTKKLMDTLAGFAATGETVNMSDLITCYAYDTMFATTTGQEPRFLARPMDARGIKTAMKNWKFYSVLYGSYLRFHPIITRAFNLVFTKPDPAAEVASHLARDSTDVKRGILAFMRKASANITEDDNREMLTACIAMVTAGSDPLITHILTSLHHIYSDPKLLKGLRKEIDQAHIWQPPKLKFVLQRRNNLPLLQAVLKETLRLHQPARPSYIVPDRGIWIGEKHVPGGCTICLETSAAHLNPDMYGDDAAAWRPERWLSEDPPVTSHMLAFGSTSQHCPGEDLHYALLTKLLVYILPNINLEMATTEVRRPAPLSFHARVSLPTASTLRMPATPLRATAPSFAPETTTAPMLPPGLTPVRSTFGFATLAAQGVQSFNNLIAGNPNVSFAVPNTNWSSTHVGNANANGSAGRTSPALSTSSTSSNVGISTNDQKTLVRVIGYNTTNEFISRFDPSQDFTGRKPLITRGMPNKAHRKELHDLVERLFPGRLETKTNNRNNRVTISPVSEAQQHRRQVAAEQAKQAKHFGGFHSAEARAEYDAKIAEGAARYAADFEAKRATMYKMYEDHQKEREFRPKVEIQQTFKDTSNNKTRGNLLGAARIPGRTVETVVGPTGSDNEGVKLPTDSTDKPADKETAVAEKKAFVPPHLRKKVAEAAALAAAAVTIQEPVVATRPVRHRPLR</sequence>
<evidence type="ECO:0000256" key="1">
    <source>
        <dbReference type="ARBA" id="ARBA00001971"/>
    </source>
</evidence>
<evidence type="ECO:0000256" key="4">
    <source>
        <dbReference type="ARBA" id="ARBA00023004"/>
    </source>
</evidence>
<feature type="compositionally biased region" description="Low complexity" evidence="6">
    <location>
        <begin position="618"/>
        <end position="633"/>
    </location>
</feature>
<accession>A0AAN8A5C5</accession>
<keyword evidence="5" id="KW-0349">Heme</keyword>
<evidence type="ECO:0000313" key="7">
    <source>
        <dbReference type="EMBL" id="KAK5705250.1"/>
    </source>
</evidence>
<name>A0AAN8A5C5_9PEZI</name>
<dbReference type="GO" id="GO:0020037">
    <property type="term" value="F:heme binding"/>
    <property type="evidence" value="ECO:0007669"/>
    <property type="project" value="InterPro"/>
</dbReference>
<proteinExistence type="inferred from homology"/>
<evidence type="ECO:0000256" key="3">
    <source>
        <dbReference type="ARBA" id="ARBA00022723"/>
    </source>
</evidence>
<dbReference type="InterPro" id="IPR002403">
    <property type="entry name" value="Cyt_P450_E_grp-IV"/>
</dbReference>
<dbReference type="PRINTS" id="PR00465">
    <property type="entry name" value="EP450IV"/>
</dbReference>
<keyword evidence="3 5" id="KW-0479">Metal-binding</keyword>
<gene>
    <name evidence="7" type="ORF">LTR97_002368</name>
</gene>
<organism evidence="7 8">
    <name type="scientific">Elasticomyces elasticus</name>
    <dbReference type="NCBI Taxonomy" id="574655"/>
    <lineage>
        <taxon>Eukaryota</taxon>
        <taxon>Fungi</taxon>
        <taxon>Dikarya</taxon>
        <taxon>Ascomycota</taxon>
        <taxon>Pezizomycotina</taxon>
        <taxon>Dothideomycetes</taxon>
        <taxon>Dothideomycetidae</taxon>
        <taxon>Mycosphaerellales</taxon>
        <taxon>Teratosphaeriaceae</taxon>
        <taxon>Elasticomyces</taxon>
    </lineage>
</organism>
<dbReference type="GO" id="GO:0016705">
    <property type="term" value="F:oxidoreductase activity, acting on paired donors, with incorporation or reduction of molecular oxygen"/>
    <property type="evidence" value="ECO:0007669"/>
    <property type="project" value="InterPro"/>
</dbReference>